<feature type="compositionally biased region" description="Polar residues" evidence="1">
    <location>
        <begin position="85"/>
        <end position="101"/>
    </location>
</feature>
<dbReference type="EMBL" id="AP003335">
    <property type="protein sequence ID" value="BAD73458.1"/>
    <property type="molecule type" value="Genomic_DNA"/>
</dbReference>
<gene>
    <name evidence="2" type="primary">B1144G04.9</name>
</gene>
<evidence type="ECO:0000256" key="1">
    <source>
        <dbReference type="SAM" id="MobiDB-lite"/>
    </source>
</evidence>
<sequence length="112" mass="11676">MPLDLAGPKRNAAEIRSAEVELDSTQVGSSGSKEASGDSNDESSDARGGTQVDGSRKFSETKPITERAEASTAASTENSIAERSGGTTTISTELPQQQQPVRSPGGRGMRHQ</sequence>
<feature type="region of interest" description="Disordered" evidence="1">
    <location>
        <begin position="1"/>
        <end position="112"/>
    </location>
</feature>
<proteinExistence type="predicted"/>
<feature type="compositionally biased region" description="Low complexity" evidence="1">
    <location>
        <begin position="70"/>
        <end position="82"/>
    </location>
</feature>
<evidence type="ECO:0000313" key="2">
    <source>
        <dbReference type="EMBL" id="BAD73458.1"/>
    </source>
</evidence>
<dbReference type="AlphaFoldDB" id="Q5QM80"/>
<organism evidence="2">
    <name type="scientific">Oryza sativa subsp. japonica</name>
    <name type="common">Rice</name>
    <dbReference type="NCBI Taxonomy" id="39947"/>
    <lineage>
        <taxon>Eukaryota</taxon>
        <taxon>Viridiplantae</taxon>
        <taxon>Streptophyta</taxon>
        <taxon>Embryophyta</taxon>
        <taxon>Tracheophyta</taxon>
        <taxon>Spermatophyta</taxon>
        <taxon>Magnoliopsida</taxon>
        <taxon>Liliopsida</taxon>
        <taxon>Poales</taxon>
        <taxon>Poaceae</taxon>
        <taxon>BOP clade</taxon>
        <taxon>Oryzoideae</taxon>
        <taxon>Oryzeae</taxon>
        <taxon>Oryzinae</taxon>
        <taxon>Oryza</taxon>
        <taxon>Oryza sativa</taxon>
    </lineage>
</organism>
<dbReference type="Proteomes" id="UP000817658">
    <property type="component" value="Chromosome 1"/>
</dbReference>
<feature type="compositionally biased region" description="Polar residues" evidence="1">
    <location>
        <begin position="23"/>
        <end position="33"/>
    </location>
</feature>
<feature type="compositionally biased region" description="Basic and acidic residues" evidence="1">
    <location>
        <begin position="54"/>
        <end position="69"/>
    </location>
</feature>
<accession>Q5QM80</accession>
<reference evidence="2" key="1">
    <citation type="journal article" date="2002" name="Nature">
        <title>The genome sequence and structure of rice chromosome 1.</title>
        <authorList>
            <person name="Sasaki T."/>
            <person name="Matsumoto T."/>
            <person name="Yamamoto K."/>
            <person name="Sakata K."/>
            <person name="Baba T."/>
            <person name="Katayose Y."/>
            <person name="Wu J."/>
            <person name="Niimura Y."/>
            <person name="Cheng Z."/>
            <person name="Nagamura Y."/>
            <person name="Antonio B.A."/>
            <person name="Kanamori H."/>
            <person name="Hosokawa S."/>
            <person name="Masukawa M."/>
            <person name="Arikawa K."/>
            <person name="Chiden Y."/>
            <person name="Hayashi M."/>
            <person name="Okamoto M."/>
            <person name="Ando T."/>
            <person name="Aoki H."/>
            <person name="Arita K."/>
            <person name="Hamada M."/>
            <person name="Harada C."/>
            <person name="Hijishita S."/>
            <person name="Honda M."/>
            <person name="Ichikawa Y."/>
            <person name="Idonuma A."/>
            <person name="Iijima M."/>
            <person name="Ikeda M."/>
            <person name="Ikeno M."/>
            <person name="Itoh S."/>
            <person name="Itoh T."/>
            <person name="Itoh Y."/>
            <person name="Itoh Y."/>
            <person name="Iwabuchi A."/>
            <person name="Kamiya K."/>
            <person name="Karasawa W."/>
            <person name="Katagiri S."/>
            <person name="Kikuta A."/>
            <person name="Kobayashi N."/>
            <person name="Kono I."/>
            <person name="Machita K."/>
            <person name="Maehara T."/>
            <person name="Mizuno H."/>
            <person name="Mizubayashi T."/>
            <person name="Mukai Y."/>
            <person name="Nagasaki H."/>
            <person name="Nakashima M."/>
            <person name="Nakama Y."/>
            <person name="Nakamichi Y."/>
            <person name="Nakamura M."/>
            <person name="Namiki N."/>
            <person name="Negishi M."/>
            <person name="Ohta I."/>
            <person name="Ono N."/>
            <person name="Saji S."/>
            <person name="Sakai K."/>
            <person name="Shibata M."/>
            <person name="Shimokawa T."/>
            <person name="Shomura A."/>
            <person name="Song J."/>
            <person name="Takazaki Y."/>
            <person name="Terasawa K."/>
            <person name="Tsuji K."/>
            <person name="Waki K."/>
            <person name="Yamagata H."/>
            <person name="Yamane H."/>
            <person name="Yoshiki S."/>
            <person name="Yoshihara R."/>
            <person name="Yukawa K."/>
            <person name="Zhong H."/>
            <person name="Iwama H."/>
            <person name="Endo T."/>
            <person name="Ito H."/>
            <person name="Hahn J.H."/>
            <person name="Kim H.I."/>
            <person name="Eun M.Y."/>
            <person name="Yano M."/>
            <person name="Jiang J."/>
            <person name="Gojobori T."/>
        </authorList>
    </citation>
    <scope>NUCLEOTIDE SEQUENCE [LARGE SCALE GENOMIC DNA]</scope>
</reference>
<name>Q5QM80_ORYSJ</name>
<protein>
    <submittedName>
        <fullName evidence="2">Uncharacterized protein</fullName>
    </submittedName>
</protein>